<sequence>MTGTQTPELTRVADVSAARRSFYVPAFELKIANAGLPQNVLRDVQEVTYTDDVDQLDTFSIVVSNVDDIHHALPVSERADHQQRRFKYIGSETTQDLEGSEAVTRYKLFEPCARDVQLSMGYVGNLELMMTGNFTTMAPRFPASGASTLEVRGINALHQLRRKKYSDHWRGKKRSEVAELVGERRRRGNDNTRFEIEICLNNRAKSQEEAIPLITQKNEFDVDFLWKLAREEGYVVAIREAVGDQPRHLYFGPSGGVANCGGAQSNEERQDPLVYELEWGKSLIDFTPRITSANQFRSVTVKGWNRRRQREISETIDFSDRTLRRLNPDLHDMIRNCDPREELVVERPVFTAREAKNMARSILLDQHKQMVKAQGTTIGLPRLRAGLSIQIAGVGSRLSGRYFVTKTTHTINDNGYITKFEARRENIEGAV</sequence>
<dbReference type="RefSeq" id="WP_076627927.1">
    <property type="nucleotide sequence ID" value="NZ_CP019312.1"/>
</dbReference>
<dbReference type="Proteomes" id="UP000186336">
    <property type="component" value="Chromosome"/>
</dbReference>
<evidence type="ECO:0000313" key="2">
    <source>
        <dbReference type="Proteomes" id="UP000186336"/>
    </source>
</evidence>
<dbReference type="OrthoDB" id="1907165at2"/>
<dbReference type="KEGG" id="tom:BWR18_10060"/>
<gene>
    <name evidence="1" type="ORF">BWR18_10060</name>
</gene>
<evidence type="ECO:0008006" key="3">
    <source>
        <dbReference type="Google" id="ProtNLM"/>
    </source>
</evidence>
<evidence type="ECO:0000313" key="1">
    <source>
        <dbReference type="EMBL" id="APX11982.1"/>
    </source>
</evidence>
<dbReference type="STRING" id="299262.BWR18_10060"/>
<organism evidence="1 2">
    <name type="scientific">Tateyamaria omphalii</name>
    <dbReference type="NCBI Taxonomy" id="299262"/>
    <lineage>
        <taxon>Bacteria</taxon>
        <taxon>Pseudomonadati</taxon>
        <taxon>Pseudomonadota</taxon>
        <taxon>Alphaproteobacteria</taxon>
        <taxon>Rhodobacterales</taxon>
        <taxon>Roseobacteraceae</taxon>
        <taxon>Tateyamaria</taxon>
    </lineage>
</organism>
<dbReference type="SUPFAM" id="SSF69279">
    <property type="entry name" value="Phage tail proteins"/>
    <property type="match status" value="1"/>
</dbReference>
<dbReference type="AlphaFoldDB" id="A0A1P8MVG2"/>
<keyword evidence="2" id="KW-1185">Reference proteome</keyword>
<name>A0A1P8MVG2_9RHOB</name>
<reference evidence="1 2" key="1">
    <citation type="submission" date="2017-01" db="EMBL/GenBank/DDBJ databases">
        <title>Complete genome of Tateyamaria omphalii DOK1-4 isolated from seawater in Dokdo.</title>
        <authorList>
            <person name="Kim J.H."/>
            <person name="Chi W.-J."/>
        </authorList>
    </citation>
    <scope>NUCLEOTIDE SEQUENCE [LARGE SCALE GENOMIC DNA]</scope>
    <source>
        <strain evidence="1 2">DOK1-4</strain>
    </source>
</reference>
<dbReference type="EMBL" id="CP019312">
    <property type="protein sequence ID" value="APX11982.1"/>
    <property type="molecule type" value="Genomic_DNA"/>
</dbReference>
<protein>
    <recommendedName>
        <fullName evidence="3">Phage late control D family protein</fullName>
    </recommendedName>
</protein>
<accession>A0A1P8MVG2</accession>
<proteinExistence type="predicted"/>